<dbReference type="SMART" id="SM00388">
    <property type="entry name" value="HisKA"/>
    <property type="match status" value="1"/>
</dbReference>
<keyword evidence="5" id="KW-0597">Phosphoprotein</keyword>
<dbReference type="InterPro" id="IPR003594">
    <property type="entry name" value="HATPase_dom"/>
</dbReference>
<reference evidence="14" key="1">
    <citation type="submission" date="2022-04" db="EMBL/GenBank/DDBJ databases">
        <title>Whole genome sequence of Sphaerotilus sp. FB-5.</title>
        <authorList>
            <person name="Takeda M."/>
            <person name="Narihara S."/>
            <person name="Akimoto M."/>
            <person name="Akimoto R."/>
            <person name="Nishiyashiki S."/>
            <person name="Murakami T."/>
        </authorList>
    </citation>
    <scope>NUCLEOTIDE SEQUENCE</scope>
    <source>
        <strain evidence="14">FB-5</strain>
    </source>
</reference>
<keyword evidence="15" id="KW-1185">Reference proteome</keyword>
<dbReference type="SMART" id="SM00387">
    <property type="entry name" value="HATPase_c"/>
    <property type="match status" value="1"/>
</dbReference>
<evidence type="ECO:0000256" key="7">
    <source>
        <dbReference type="ARBA" id="ARBA00022741"/>
    </source>
</evidence>
<feature type="region of interest" description="Disordered" evidence="10">
    <location>
        <begin position="144"/>
        <end position="189"/>
    </location>
</feature>
<dbReference type="Pfam" id="PF00512">
    <property type="entry name" value="HisKA"/>
    <property type="match status" value="1"/>
</dbReference>
<feature type="domain" description="HAMP" evidence="13">
    <location>
        <begin position="225"/>
        <end position="277"/>
    </location>
</feature>
<evidence type="ECO:0000256" key="8">
    <source>
        <dbReference type="ARBA" id="ARBA00022777"/>
    </source>
</evidence>
<dbReference type="Pfam" id="PF02518">
    <property type="entry name" value="HATPase_c"/>
    <property type="match status" value="1"/>
</dbReference>
<dbReference type="PANTHER" id="PTHR44936:SF10">
    <property type="entry name" value="SENSOR PROTEIN RSTB"/>
    <property type="match status" value="1"/>
</dbReference>
<dbReference type="InterPro" id="IPR050980">
    <property type="entry name" value="2C_sensor_his_kinase"/>
</dbReference>
<dbReference type="Gene3D" id="1.10.287.130">
    <property type="match status" value="1"/>
</dbReference>
<dbReference type="CDD" id="cd00075">
    <property type="entry name" value="HATPase"/>
    <property type="match status" value="1"/>
</dbReference>
<keyword evidence="8" id="KW-0418">Kinase</keyword>
<dbReference type="InterPro" id="IPR003661">
    <property type="entry name" value="HisK_dim/P_dom"/>
</dbReference>
<comment type="subcellular location">
    <subcellularLocation>
        <location evidence="2">Cell membrane</location>
        <topology evidence="2">Multi-pass membrane protein</topology>
    </subcellularLocation>
</comment>
<evidence type="ECO:0000313" key="14">
    <source>
        <dbReference type="EMBL" id="BDI07525.1"/>
    </source>
</evidence>
<dbReference type="SUPFAM" id="SSF158472">
    <property type="entry name" value="HAMP domain-like"/>
    <property type="match status" value="1"/>
</dbReference>
<feature type="transmembrane region" description="Helical" evidence="11">
    <location>
        <begin position="202"/>
        <end position="224"/>
    </location>
</feature>
<dbReference type="InterPro" id="IPR003660">
    <property type="entry name" value="HAMP_dom"/>
</dbReference>
<evidence type="ECO:0000256" key="11">
    <source>
        <dbReference type="SAM" id="Phobius"/>
    </source>
</evidence>
<keyword evidence="11" id="KW-0812">Transmembrane</keyword>
<evidence type="ECO:0000256" key="4">
    <source>
        <dbReference type="ARBA" id="ARBA00022475"/>
    </source>
</evidence>
<dbReference type="EC" id="2.7.13.3" evidence="3"/>
<dbReference type="Pfam" id="PF00672">
    <property type="entry name" value="HAMP"/>
    <property type="match status" value="1"/>
</dbReference>
<evidence type="ECO:0000259" key="13">
    <source>
        <dbReference type="PROSITE" id="PS50885"/>
    </source>
</evidence>
<dbReference type="PRINTS" id="PR00344">
    <property type="entry name" value="BCTRLSENSOR"/>
</dbReference>
<protein>
    <recommendedName>
        <fullName evidence="3">histidine kinase</fullName>
        <ecNumber evidence="3">2.7.13.3</ecNumber>
    </recommendedName>
</protein>
<dbReference type="SUPFAM" id="SSF55874">
    <property type="entry name" value="ATPase domain of HSP90 chaperone/DNA topoisomerase II/histidine kinase"/>
    <property type="match status" value="1"/>
</dbReference>
<accession>A0ABN6PUE5</accession>
<feature type="domain" description="Histidine kinase" evidence="12">
    <location>
        <begin position="285"/>
        <end position="486"/>
    </location>
</feature>
<feature type="region of interest" description="Disordered" evidence="10">
    <location>
        <begin position="105"/>
        <end position="126"/>
    </location>
</feature>
<comment type="catalytic activity">
    <reaction evidence="1">
        <text>ATP + protein L-histidine = ADP + protein N-phospho-L-histidine.</text>
        <dbReference type="EC" id="2.7.13.3"/>
    </reaction>
</comment>
<keyword evidence="6" id="KW-0808">Transferase</keyword>
<keyword evidence="11" id="KW-1133">Transmembrane helix</keyword>
<evidence type="ECO:0000256" key="9">
    <source>
        <dbReference type="ARBA" id="ARBA00022840"/>
    </source>
</evidence>
<dbReference type="Proteomes" id="UP001057498">
    <property type="component" value="Chromosome"/>
</dbReference>
<dbReference type="InterPro" id="IPR004358">
    <property type="entry name" value="Sig_transdc_His_kin-like_C"/>
</dbReference>
<dbReference type="InterPro" id="IPR036097">
    <property type="entry name" value="HisK_dim/P_sf"/>
</dbReference>
<gene>
    <name evidence="14" type="ORF">CATMQ487_44950</name>
</gene>
<keyword evidence="7" id="KW-0547">Nucleotide-binding</keyword>
<feature type="transmembrane region" description="Helical" evidence="11">
    <location>
        <begin position="6"/>
        <end position="29"/>
    </location>
</feature>
<proteinExistence type="predicted"/>
<organism evidence="14 15">
    <name type="scientific">Sphaerotilus microaerophilus</name>
    <dbReference type="NCBI Taxonomy" id="2914710"/>
    <lineage>
        <taxon>Bacteria</taxon>
        <taxon>Pseudomonadati</taxon>
        <taxon>Pseudomonadota</taxon>
        <taxon>Betaproteobacteria</taxon>
        <taxon>Burkholderiales</taxon>
        <taxon>Sphaerotilaceae</taxon>
        <taxon>Sphaerotilus</taxon>
    </lineage>
</organism>
<dbReference type="CDD" id="cd06225">
    <property type="entry name" value="HAMP"/>
    <property type="match status" value="1"/>
</dbReference>
<evidence type="ECO:0000256" key="2">
    <source>
        <dbReference type="ARBA" id="ARBA00004651"/>
    </source>
</evidence>
<evidence type="ECO:0000256" key="1">
    <source>
        <dbReference type="ARBA" id="ARBA00000085"/>
    </source>
</evidence>
<dbReference type="EMBL" id="AP025730">
    <property type="protein sequence ID" value="BDI07525.1"/>
    <property type="molecule type" value="Genomic_DNA"/>
</dbReference>
<dbReference type="PANTHER" id="PTHR44936">
    <property type="entry name" value="SENSOR PROTEIN CREC"/>
    <property type="match status" value="1"/>
</dbReference>
<dbReference type="PROSITE" id="PS50885">
    <property type="entry name" value="HAMP"/>
    <property type="match status" value="1"/>
</dbReference>
<keyword evidence="9" id="KW-0067">ATP-binding</keyword>
<evidence type="ECO:0000256" key="5">
    <source>
        <dbReference type="ARBA" id="ARBA00022553"/>
    </source>
</evidence>
<evidence type="ECO:0000256" key="6">
    <source>
        <dbReference type="ARBA" id="ARBA00022679"/>
    </source>
</evidence>
<name>A0ABN6PUE5_9BURK</name>
<dbReference type="Gene3D" id="3.30.565.10">
    <property type="entry name" value="Histidine kinase-like ATPase, C-terminal domain"/>
    <property type="match status" value="1"/>
</dbReference>
<dbReference type="PROSITE" id="PS50109">
    <property type="entry name" value="HIS_KIN"/>
    <property type="match status" value="1"/>
</dbReference>
<keyword evidence="4" id="KW-1003">Cell membrane</keyword>
<keyword evidence="11" id="KW-0472">Membrane</keyword>
<dbReference type="SMART" id="SM00304">
    <property type="entry name" value="HAMP"/>
    <property type="match status" value="1"/>
</dbReference>
<evidence type="ECO:0000256" key="3">
    <source>
        <dbReference type="ARBA" id="ARBA00012438"/>
    </source>
</evidence>
<dbReference type="InterPro" id="IPR036890">
    <property type="entry name" value="HATPase_C_sf"/>
</dbReference>
<evidence type="ECO:0000256" key="10">
    <source>
        <dbReference type="SAM" id="MobiDB-lite"/>
    </source>
</evidence>
<evidence type="ECO:0000313" key="15">
    <source>
        <dbReference type="Proteomes" id="UP001057498"/>
    </source>
</evidence>
<dbReference type="RefSeq" id="WP_251970707.1">
    <property type="nucleotide sequence ID" value="NZ_AP025730.1"/>
</dbReference>
<sequence length="486" mass="52573">MALRHLYLRIYLTMLAVLLVFALVAGVLVRRHTDSERGRIESAVSERTAAWAQLLGNSLPPADAPPEQQAASLRDWSERLRLPLALDAADGQRLATSESYAQVERAAGRASEGPASGADAVYPGPGPVRAGSVQRVLLADGRSLWVGRPPRPDRGPPWVGPPGLRPDKFGRPDPGGAPPPDAQGDGPVPRLHWHAPRWLDDAGVLLGLLGVLFLAVAASAWPVVRRLTRRLESLQRGVEVFGSGQLGHRVPEGGRDEVATLAASFNRAAERIEKLVQANRSLLANASHELRSPLARLKMALAVLEGAAPARRDELRREIDRNIRELDTLVEEVLLASRLDASHRLQREPVDLLGLLAEESVRVDAEVEGEALTLLGDERLLRRALRNLLENARRYGGDEVLATLHAVPGGGVEVRVCDRGPGVPEAYRERVFEPFFRLPGHAEREGGVGLGLSLVRQIAEQHGGQVHCEAREGGGTCFRLSLPGPG</sequence>
<dbReference type="InterPro" id="IPR005467">
    <property type="entry name" value="His_kinase_dom"/>
</dbReference>
<dbReference type="SUPFAM" id="SSF47384">
    <property type="entry name" value="Homodimeric domain of signal transducing histidine kinase"/>
    <property type="match status" value="1"/>
</dbReference>
<evidence type="ECO:0000259" key="12">
    <source>
        <dbReference type="PROSITE" id="PS50109"/>
    </source>
</evidence>
<dbReference type="CDD" id="cd00082">
    <property type="entry name" value="HisKA"/>
    <property type="match status" value="1"/>
</dbReference>